<evidence type="ECO:0000313" key="3">
    <source>
        <dbReference type="WBParaSite" id="Minc3s03609g34312"/>
    </source>
</evidence>
<organism evidence="2 3">
    <name type="scientific">Meloidogyne incognita</name>
    <name type="common">Southern root-knot nematode worm</name>
    <name type="synonym">Oxyuris incognita</name>
    <dbReference type="NCBI Taxonomy" id="6306"/>
    <lineage>
        <taxon>Eukaryota</taxon>
        <taxon>Metazoa</taxon>
        <taxon>Ecdysozoa</taxon>
        <taxon>Nematoda</taxon>
        <taxon>Chromadorea</taxon>
        <taxon>Rhabditida</taxon>
        <taxon>Tylenchina</taxon>
        <taxon>Tylenchomorpha</taxon>
        <taxon>Tylenchoidea</taxon>
        <taxon>Meloidogynidae</taxon>
        <taxon>Meloidogyninae</taxon>
        <taxon>Meloidogyne</taxon>
        <taxon>Meloidogyne incognita group</taxon>
    </lineage>
</organism>
<reference evidence="3" key="1">
    <citation type="submission" date="2022-11" db="UniProtKB">
        <authorList>
            <consortium name="WormBaseParasite"/>
        </authorList>
    </citation>
    <scope>IDENTIFICATION</scope>
</reference>
<sequence>MNTQISDTTSSFDERAQLLPVCNNLHLDEREMEMVRMNITAQAPQGNQDQKGEGSSLRVG</sequence>
<dbReference type="WBParaSite" id="Minc3s03609g34312">
    <property type="protein sequence ID" value="Minc3s03609g34312"/>
    <property type="gene ID" value="Minc3s03609g34312"/>
</dbReference>
<accession>A0A914N9B7</accession>
<evidence type="ECO:0000256" key="1">
    <source>
        <dbReference type="SAM" id="MobiDB-lite"/>
    </source>
</evidence>
<protein>
    <submittedName>
        <fullName evidence="3">Uncharacterized protein</fullName>
    </submittedName>
</protein>
<name>A0A914N9B7_MELIC</name>
<feature type="compositionally biased region" description="Polar residues" evidence="1">
    <location>
        <begin position="39"/>
        <end position="49"/>
    </location>
</feature>
<proteinExistence type="predicted"/>
<evidence type="ECO:0000313" key="2">
    <source>
        <dbReference type="Proteomes" id="UP000887563"/>
    </source>
</evidence>
<keyword evidence="2" id="KW-1185">Reference proteome</keyword>
<feature type="region of interest" description="Disordered" evidence="1">
    <location>
        <begin position="39"/>
        <end position="60"/>
    </location>
</feature>
<dbReference type="Proteomes" id="UP000887563">
    <property type="component" value="Unplaced"/>
</dbReference>
<dbReference type="AlphaFoldDB" id="A0A914N9B7"/>